<organism evidence="1 2">
    <name type="scientific">Liparis tanakae</name>
    <name type="common">Tanaka's snailfish</name>
    <dbReference type="NCBI Taxonomy" id="230148"/>
    <lineage>
        <taxon>Eukaryota</taxon>
        <taxon>Metazoa</taxon>
        <taxon>Chordata</taxon>
        <taxon>Craniata</taxon>
        <taxon>Vertebrata</taxon>
        <taxon>Euteleostomi</taxon>
        <taxon>Actinopterygii</taxon>
        <taxon>Neopterygii</taxon>
        <taxon>Teleostei</taxon>
        <taxon>Neoteleostei</taxon>
        <taxon>Acanthomorphata</taxon>
        <taxon>Eupercaria</taxon>
        <taxon>Perciformes</taxon>
        <taxon>Cottioidei</taxon>
        <taxon>Cottales</taxon>
        <taxon>Liparidae</taxon>
        <taxon>Liparis</taxon>
    </lineage>
</organism>
<name>A0A4Z2EID8_9TELE</name>
<dbReference type="EMBL" id="SRLO01006679">
    <property type="protein sequence ID" value="TNN28616.1"/>
    <property type="molecule type" value="Genomic_DNA"/>
</dbReference>
<dbReference type="AlphaFoldDB" id="A0A4Z2EID8"/>
<gene>
    <name evidence="1" type="ORF">EYF80_061236</name>
</gene>
<keyword evidence="2" id="KW-1185">Reference proteome</keyword>
<proteinExistence type="predicted"/>
<accession>A0A4Z2EID8</accession>
<protein>
    <submittedName>
        <fullName evidence="1">Uncharacterized protein</fullName>
    </submittedName>
</protein>
<dbReference type="Proteomes" id="UP000314294">
    <property type="component" value="Unassembled WGS sequence"/>
</dbReference>
<sequence length="96" mass="10948">MFSLICRVRLDAVRPLVQIDASGQRGFSADFPRSAPIGRPADCSYCLTTLHWPRAIGQSLRLDPVSRRGLRLLDQRGNRVARRHTRRAVFDTLLLY</sequence>
<evidence type="ECO:0000313" key="1">
    <source>
        <dbReference type="EMBL" id="TNN28616.1"/>
    </source>
</evidence>
<evidence type="ECO:0000313" key="2">
    <source>
        <dbReference type="Proteomes" id="UP000314294"/>
    </source>
</evidence>
<comment type="caution">
    <text evidence="1">The sequence shown here is derived from an EMBL/GenBank/DDBJ whole genome shotgun (WGS) entry which is preliminary data.</text>
</comment>
<reference evidence="1 2" key="1">
    <citation type="submission" date="2019-03" db="EMBL/GenBank/DDBJ databases">
        <title>First draft genome of Liparis tanakae, snailfish: a comprehensive survey of snailfish specific genes.</title>
        <authorList>
            <person name="Kim W."/>
            <person name="Song I."/>
            <person name="Jeong J.-H."/>
            <person name="Kim D."/>
            <person name="Kim S."/>
            <person name="Ryu S."/>
            <person name="Song J.Y."/>
            <person name="Lee S.K."/>
        </authorList>
    </citation>
    <scope>NUCLEOTIDE SEQUENCE [LARGE SCALE GENOMIC DNA]</scope>
    <source>
        <tissue evidence="1">Muscle</tissue>
    </source>
</reference>